<evidence type="ECO:0000313" key="3">
    <source>
        <dbReference type="Proteomes" id="UP000009192"/>
    </source>
</evidence>
<evidence type="ECO:0000313" key="2">
    <source>
        <dbReference type="EMBL" id="KRG07800.1"/>
    </source>
</evidence>
<proteinExistence type="predicted"/>
<dbReference type="Proteomes" id="UP000009192">
    <property type="component" value="Unassembled WGS sequence"/>
</dbReference>
<dbReference type="AlphaFoldDB" id="A0A0Q9XVA9"/>
<organism evidence="2 3">
    <name type="scientific">Drosophila mojavensis</name>
    <name type="common">Fruit fly</name>
    <dbReference type="NCBI Taxonomy" id="7230"/>
    <lineage>
        <taxon>Eukaryota</taxon>
        <taxon>Metazoa</taxon>
        <taxon>Ecdysozoa</taxon>
        <taxon>Arthropoda</taxon>
        <taxon>Hexapoda</taxon>
        <taxon>Insecta</taxon>
        <taxon>Pterygota</taxon>
        <taxon>Neoptera</taxon>
        <taxon>Endopterygota</taxon>
        <taxon>Diptera</taxon>
        <taxon>Brachycera</taxon>
        <taxon>Muscomorpha</taxon>
        <taxon>Ephydroidea</taxon>
        <taxon>Drosophilidae</taxon>
        <taxon>Drosophila</taxon>
    </lineage>
</organism>
<dbReference type="KEGG" id="dmo:Dmoj_GI26255"/>
<dbReference type="InParanoid" id="A0A0Q9XVA9"/>
<sequence length="84" mass="9312">MENINETLQGLSAAITVLADQFSSLKGELKQLNNKVDKLENKDTNKSLLIEEQQISLARPRSELELNEISSLPDCGLKQANNES</sequence>
<reference evidence="2 3" key="1">
    <citation type="journal article" date="2007" name="Nature">
        <title>Evolution of genes and genomes on the Drosophila phylogeny.</title>
        <authorList>
            <consortium name="Drosophila 12 Genomes Consortium"/>
            <person name="Clark A.G."/>
            <person name="Eisen M.B."/>
            <person name="Smith D.R."/>
            <person name="Bergman C.M."/>
            <person name="Oliver B."/>
            <person name="Markow T.A."/>
            <person name="Kaufman T.C."/>
            <person name="Kellis M."/>
            <person name="Gelbart W."/>
            <person name="Iyer V.N."/>
            <person name="Pollard D.A."/>
            <person name="Sackton T.B."/>
            <person name="Larracuente A.M."/>
            <person name="Singh N.D."/>
            <person name="Abad J.P."/>
            <person name="Abt D.N."/>
            <person name="Adryan B."/>
            <person name="Aguade M."/>
            <person name="Akashi H."/>
            <person name="Anderson W.W."/>
            <person name="Aquadro C.F."/>
            <person name="Ardell D.H."/>
            <person name="Arguello R."/>
            <person name="Artieri C.G."/>
            <person name="Barbash D.A."/>
            <person name="Barker D."/>
            <person name="Barsanti P."/>
            <person name="Batterham P."/>
            <person name="Batzoglou S."/>
            <person name="Begun D."/>
            <person name="Bhutkar A."/>
            <person name="Blanco E."/>
            <person name="Bosak S.A."/>
            <person name="Bradley R.K."/>
            <person name="Brand A.D."/>
            <person name="Brent M.R."/>
            <person name="Brooks A.N."/>
            <person name="Brown R.H."/>
            <person name="Butlin R.K."/>
            <person name="Caggese C."/>
            <person name="Calvi B.R."/>
            <person name="Bernardo de Carvalho A."/>
            <person name="Caspi A."/>
            <person name="Castrezana S."/>
            <person name="Celniker S.E."/>
            <person name="Chang J.L."/>
            <person name="Chapple C."/>
            <person name="Chatterji S."/>
            <person name="Chinwalla A."/>
            <person name="Civetta A."/>
            <person name="Clifton S.W."/>
            <person name="Comeron J.M."/>
            <person name="Costello J.C."/>
            <person name="Coyne J.A."/>
            <person name="Daub J."/>
            <person name="David R.G."/>
            <person name="Delcher A.L."/>
            <person name="Delehaunty K."/>
            <person name="Do C.B."/>
            <person name="Ebling H."/>
            <person name="Edwards K."/>
            <person name="Eickbush T."/>
            <person name="Evans J.D."/>
            <person name="Filipski A."/>
            <person name="Findeiss S."/>
            <person name="Freyhult E."/>
            <person name="Fulton L."/>
            <person name="Fulton R."/>
            <person name="Garcia A.C."/>
            <person name="Gardiner A."/>
            <person name="Garfield D.A."/>
            <person name="Garvin B.E."/>
            <person name="Gibson G."/>
            <person name="Gilbert D."/>
            <person name="Gnerre S."/>
            <person name="Godfrey J."/>
            <person name="Good R."/>
            <person name="Gotea V."/>
            <person name="Gravely B."/>
            <person name="Greenberg A.J."/>
            <person name="Griffiths-Jones S."/>
            <person name="Gross S."/>
            <person name="Guigo R."/>
            <person name="Gustafson E.A."/>
            <person name="Haerty W."/>
            <person name="Hahn M.W."/>
            <person name="Halligan D.L."/>
            <person name="Halpern A.L."/>
            <person name="Halter G.M."/>
            <person name="Han M.V."/>
            <person name="Heger A."/>
            <person name="Hillier L."/>
            <person name="Hinrichs A.S."/>
            <person name="Holmes I."/>
            <person name="Hoskins R.A."/>
            <person name="Hubisz M.J."/>
            <person name="Hultmark D."/>
            <person name="Huntley M.A."/>
            <person name="Jaffe D.B."/>
            <person name="Jagadeeshan S."/>
            <person name="Jeck W.R."/>
            <person name="Johnson J."/>
            <person name="Jones C.D."/>
            <person name="Jordan W.C."/>
            <person name="Karpen G.H."/>
            <person name="Kataoka E."/>
            <person name="Keightley P.D."/>
            <person name="Kheradpour P."/>
            <person name="Kirkness E.F."/>
            <person name="Koerich L.B."/>
            <person name="Kristiansen K."/>
            <person name="Kudrna D."/>
            <person name="Kulathinal R.J."/>
            <person name="Kumar S."/>
            <person name="Kwok R."/>
            <person name="Lander E."/>
            <person name="Langley C.H."/>
            <person name="Lapoint R."/>
            <person name="Lazzaro B.P."/>
            <person name="Lee S.J."/>
            <person name="Levesque L."/>
            <person name="Li R."/>
            <person name="Lin C.F."/>
            <person name="Lin M.F."/>
            <person name="Lindblad-Toh K."/>
            <person name="Llopart A."/>
            <person name="Long M."/>
            <person name="Low L."/>
            <person name="Lozovsky E."/>
            <person name="Lu J."/>
            <person name="Luo M."/>
            <person name="Machado C.A."/>
            <person name="Makalowski W."/>
            <person name="Marzo M."/>
            <person name="Matsuda M."/>
            <person name="Matzkin L."/>
            <person name="McAllister B."/>
            <person name="McBride C.S."/>
            <person name="McKernan B."/>
            <person name="McKernan K."/>
            <person name="Mendez-Lago M."/>
            <person name="Minx P."/>
            <person name="Mollenhauer M.U."/>
            <person name="Montooth K."/>
            <person name="Mount S.M."/>
            <person name="Mu X."/>
            <person name="Myers E."/>
            <person name="Negre B."/>
            <person name="Newfeld S."/>
            <person name="Nielsen R."/>
            <person name="Noor M.A."/>
            <person name="O'Grady P."/>
            <person name="Pachter L."/>
            <person name="Papaceit M."/>
            <person name="Parisi M.J."/>
            <person name="Parisi M."/>
            <person name="Parts L."/>
            <person name="Pedersen J.S."/>
            <person name="Pesole G."/>
            <person name="Phillippy A.M."/>
            <person name="Ponting C.P."/>
            <person name="Pop M."/>
            <person name="Porcelli D."/>
            <person name="Powell J.R."/>
            <person name="Prohaska S."/>
            <person name="Pruitt K."/>
            <person name="Puig M."/>
            <person name="Quesneville H."/>
            <person name="Ram K.R."/>
            <person name="Rand D."/>
            <person name="Rasmussen M.D."/>
            <person name="Reed L.K."/>
            <person name="Reenan R."/>
            <person name="Reily A."/>
            <person name="Remington K.A."/>
            <person name="Rieger T.T."/>
            <person name="Ritchie M.G."/>
            <person name="Robin C."/>
            <person name="Rogers Y.H."/>
            <person name="Rohde C."/>
            <person name="Rozas J."/>
            <person name="Rubenfield M.J."/>
            <person name="Ruiz A."/>
            <person name="Russo S."/>
            <person name="Salzberg S.L."/>
            <person name="Sanchez-Gracia A."/>
            <person name="Saranga D.J."/>
            <person name="Sato H."/>
            <person name="Schaeffer S.W."/>
            <person name="Schatz M.C."/>
            <person name="Schlenke T."/>
            <person name="Schwartz R."/>
            <person name="Segarra C."/>
            <person name="Singh R.S."/>
            <person name="Sirot L."/>
            <person name="Sirota M."/>
            <person name="Sisneros N.B."/>
            <person name="Smith C.D."/>
            <person name="Smith T.F."/>
            <person name="Spieth J."/>
            <person name="Stage D.E."/>
            <person name="Stark A."/>
            <person name="Stephan W."/>
            <person name="Strausberg R.L."/>
            <person name="Strempel S."/>
            <person name="Sturgill D."/>
            <person name="Sutton G."/>
            <person name="Sutton G.G."/>
            <person name="Tao W."/>
            <person name="Teichmann S."/>
            <person name="Tobari Y.N."/>
            <person name="Tomimura Y."/>
            <person name="Tsolas J.M."/>
            <person name="Valente V.L."/>
            <person name="Venter E."/>
            <person name="Venter J.C."/>
            <person name="Vicario S."/>
            <person name="Vieira F.G."/>
            <person name="Vilella A.J."/>
            <person name="Villasante A."/>
            <person name="Walenz B."/>
            <person name="Wang J."/>
            <person name="Wasserman M."/>
            <person name="Watts T."/>
            <person name="Wilson D."/>
            <person name="Wilson R.K."/>
            <person name="Wing R.A."/>
            <person name="Wolfner M.F."/>
            <person name="Wong A."/>
            <person name="Wong G.K."/>
            <person name="Wu C.I."/>
            <person name="Wu G."/>
            <person name="Yamamoto D."/>
            <person name="Yang H.P."/>
            <person name="Yang S.P."/>
            <person name="Yorke J.A."/>
            <person name="Yoshida K."/>
            <person name="Zdobnov E."/>
            <person name="Zhang P."/>
            <person name="Zhang Y."/>
            <person name="Zimin A.V."/>
            <person name="Baldwin J."/>
            <person name="Abdouelleil A."/>
            <person name="Abdulkadir J."/>
            <person name="Abebe A."/>
            <person name="Abera B."/>
            <person name="Abreu J."/>
            <person name="Acer S.C."/>
            <person name="Aftuck L."/>
            <person name="Alexander A."/>
            <person name="An P."/>
            <person name="Anderson E."/>
            <person name="Anderson S."/>
            <person name="Arachi H."/>
            <person name="Azer M."/>
            <person name="Bachantsang P."/>
            <person name="Barry A."/>
            <person name="Bayul T."/>
            <person name="Berlin A."/>
            <person name="Bessette D."/>
            <person name="Bloom T."/>
            <person name="Blye J."/>
            <person name="Boguslavskiy L."/>
            <person name="Bonnet C."/>
            <person name="Boukhgalter B."/>
            <person name="Bourzgui I."/>
            <person name="Brown A."/>
            <person name="Cahill P."/>
            <person name="Channer S."/>
            <person name="Cheshatsang Y."/>
            <person name="Chuda L."/>
            <person name="Citroen M."/>
            <person name="Collymore A."/>
            <person name="Cooke P."/>
            <person name="Costello M."/>
            <person name="D'Aco K."/>
            <person name="Daza R."/>
            <person name="De Haan G."/>
            <person name="DeGray S."/>
            <person name="DeMaso C."/>
            <person name="Dhargay N."/>
            <person name="Dooley K."/>
            <person name="Dooley E."/>
            <person name="Doricent M."/>
            <person name="Dorje P."/>
            <person name="Dorjee K."/>
            <person name="Dupes A."/>
            <person name="Elong R."/>
            <person name="Falk J."/>
            <person name="Farina A."/>
            <person name="Faro S."/>
            <person name="Ferguson D."/>
            <person name="Fisher S."/>
            <person name="Foley C.D."/>
            <person name="Franke A."/>
            <person name="Friedrich D."/>
            <person name="Gadbois L."/>
            <person name="Gearin G."/>
            <person name="Gearin C.R."/>
            <person name="Giannoukos G."/>
            <person name="Goode T."/>
            <person name="Graham J."/>
            <person name="Grandbois E."/>
            <person name="Grewal S."/>
            <person name="Gyaltsen K."/>
            <person name="Hafez N."/>
            <person name="Hagos B."/>
            <person name="Hall J."/>
            <person name="Henson C."/>
            <person name="Hollinger A."/>
            <person name="Honan T."/>
            <person name="Huard M.D."/>
            <person name="Hughes L."/>
            <person name="Hurhula B."/>
            <person name="Husby M.E."/>
            <person name="Kamat A."/>
            <person name="Kanga B."/>
            <person name="Kashin S."/>
            <person name="Khazanovich D."/>
            <person name="Kisner P."/>
            <person name="Lance K."/>
            <person name="Lara M."/>
            <person name="Lee W."/>
            <person name="Lennon N."/>
            <person name="Letendre F."/>
            <person name="LeVine R."/>
            <person name="Lipovsky A."/>
            <person name="Liu X."/>
            <person name="Liu J."/>
            <person name="Liu S."/>
            <person name="Lokyitsang T."/>
            <person name="Lokyitsang Y."/>
            <person name="Lubonja R."/>
            <person name="Lui A."/>
            <person name="MacDonald P."/>
            <person name="Magnisalis V."/>
            <person name="Maru K."/>
            <person name="Matthews C."/>
            <person name="McCusker W."/>
            <person name="McDonough S."/>
            <person name="Mehta T."/>
            <person name="Meldrim J."/>
            <person name="Meneus L."/>
            <person name="Mihai O."/>
            <person name="Mihalev A."/>
            <person name="Mihova T."/>
            <person name="Mittelman R."/>
            <person name="Mlenga V."/>
            <person name="Montmayeur A."/>
            <person name="Mulrain L."/>
            <person name="Navidi A."/>
            <person name="Naylor J."/>
            <person name="Negash T."/>
            <person name="Nguyen T."/>
            <person name="Nguyen N."/>
            <person name="Nicol R."/>
            <person name="Norbu C."/>
            <person name="Norbu N."/>
            <person name="Novod N."/>
            <person name="O'Neill B."/>
            <person name="Osman S."/>
            <person name="Markiewicz E."/>
            <person name="Oyono O.L."/>
            <person name="Patti C."/>
            <person name="Phunkhang P."/>
            <person name="Pierre F."/>
            <person name="Priest M."/>
            <person name="Raghuraman S."/>
            <person name="Rege F."/>
            <person name="Reyes R."/>
            <person name="Rise C."/>
            <person name="Rogov P."/>
            <person name="Ross K."/>
            <person name="Ryan E."/>
            <person name="Settipalli S."/>
            <person name="Shea T."/>
            <person name="Sherpa N."/>
            <person name="Shi L."/>
            <person name="Shih D."/>
            <person name="Sparrow T."/>
            <person name="Spaulding J."/>
            <person name="Stalker J."/>
            <person name="Stange-Thomann N."/>
            <person name="Stavropoulos S."/>
            <person name="Stone C."/>
            <person name="Strader C."/>
            <person name="Tesfaye S."/>
            <person name="Thomson T."/>
            <person name="Thoulutsang Y."/>
            <person name="Thoulutsang D."/>
            <person name="Topham K."/>
            <person name="Topping I."/>
            <person name="Tsamla T."/>
            <person name="Vassiliev H."/>
            <person name="Vo A."/>
            <person name="Wangchuk T."/>
            <person name="Wangdi T."/>
            <person name="Weiand M."/>
            <person name="Wilkinson J."/>
            <person name="Wilson A."/>
            <person name="Yadav S."/>
            <person name="Young G."/>
            <person name="Yu Q."/>
            <person name="Zembek L."/>
            <person name="Zhong D."/>
            <person name="Zimmer A."/>
            <person name="Zwirko Z."/>
            <person name="Jaffe D.B."/>
            <person name="Alvarez P."/>
            <person name="Brockman W."/>
            <person name="Butler J."/>
            <person name="Chin C."/>
            <person name="Gnerre S."/>
            <person name="Grabherr M."/>
            <person name="Kleber M."/>
            <person name="Mauceli E."/>
            <person name="MacCallum I."/>
        </authorList>
    </citation>
    <scope>NUCLEOTIDE SEQUENCE [LARGE SCALE GENOMIC DNA]</scope>
    <source>
        <strain evidence="3">Tucson 15081-1352.22</strain>
    </source>
</reference>
<feature type="coiled-coil region" evidence="1">
    <location>
        <begin position="15"/>
        <end position="42"/>
    </location>
</feature>
<keyword evidence="3" id="KW-1185">Reference proteome</keyword>
<evidence type="ECO:0000256" key="1">
    <source>
        <dbReference type="SAM" id="Coils"/>
    </source>
</evidence>
<name>A0A0Q9XVA9_DROMO</name>
<protein>
    <submittedName>
        <fullName evidence="2">Uncharacterized protein, isoform A</fullName>
    </submittedName>
</protein>
<keyword evidence="1" id="KW-0175">Coiled coil</keyword>
<gene>
    <name evidence="2" type="primary">Dmoj\GI26255</name>
    <name evidence="2" type="ORF">Dmoj_GI26255</name>
</gene>
<accession>A0A0Q9XVA9</accession>
<dbReference type="EMBL" id="CH933818">
    <property type="protein sequence ID" value="KRG07800.1"/>
    <property type="molecule type" value="Genomic_DNA"/>
</dbReference>